<dbReference type="PANTHER" id="PTHR42060:SF1">
    <property type="entry name" value="NHL REPEAT-CONTAINING PROTEIN"/>
    <property type="match status" value="1"/>
</dbReference>
<evidence type="ECO:0000256" key="1">
    <source>
        <dbReference type="SAM" id="SignalP"/>
    </source>
</evidence>
<dbReference type="PANTHER" id="PTHR42060">
    <property type="entry name" value="NHL REPEAT-CONTAINING PROTEIN-RELATED"/>
    <property type="match status" value="1"/>
</dbReference>
<keyword evidence="3" id="KW-1185">Reference proteome</keyword>
<dbReference type="AlphaFoldDB" id="A0AAD4GPK0"/>
<reference evidence="2" key="2">
    <citation type="submission" date="2020-02" db="EMBL/GenBank/DDBJ databases">
        <authorList>
            <person name="Gilchrist C.L.M."/>
            <person name="Chooi Y.-H."/>
        </authorList>
    </citation>
    <scope>NUCLEOTIDE SEQUENCE</scope>
    <source>
        <strain evidence="2">MST-FP2251</strain>
    </source>
</reference>
<dbReference type="InterPro" id="IPR011042">
    <property type="entry name" value="6-blade_b-propeller_TolB-like"/>
</dbReference>
<evidence type="ECO:0000313" key="3">
    <source>
        <dbReference type="Proteomes" id="UP001194746"/>
    </source>
</evidence>
<dbReference type="EMBL" id="VCAU01000119">
    <property type="protein sequence ID" value="KAF9884530.1"/>
    <property type="molecule type" value="Genomic_DNA"/>
</dbReference>
<feature type="signal peptide" evidence="1">
    <location>
        <begin position="1"/>
        <end position="22"/>
    </location>
</feature>
<comment type="caution">
    <text evidence="2">The sequence shown here is derived from an EMBL/GenBank/DDBJ whole genome shotgun (WGS) entry which is preliminary data.</text>
</comment>
<accession>A0AAD4GPK0</accession>
<dbReference type="Proteomes" id="UP001194746">
    <property type="component" value="Unassembled WGS sequence"/>
</dbReference>
<gene>
    <name evidence="2" type="ORF">FE257_001475</name>
</gene>
<reference evidence="2" key="1">
    <citation type="journal article" date="2019" name="Beilstein J. Org. Chem.">
        <title>Nanangenines: drimane sesquiterpenoids as the dominant metabolite cohort of a novel Australian fungus, Aspergillus nanangensis.</title>
        <authorList>
            <person name="Lacey H.J."/>
            <person name="Gilchrist C.L.M."/>
            <person name="Crombie A."/>
            <person name="Kalaitzis J.A."/>
            <person name="Vuong D."/>
            <person name="Rutledge P.J."/>
            <person name="Turner P."/>
            <person name="Pitt J.I."/>
            <person name="Lacey E."/>
            <person name="Chooi Y.H."/>
            <person name="Piggott A.M."/>
        </authorList>
    </citation>
    <scope>NUCLEOTIDE SEQUENCE</scope>
    <source>
        <strain evidence="2">MST-FP2251</strain>
    </source>
</reference>
<evidence type="ECO:0000313" key="2">
    <source>
        <dbReference type="EMBL" id="KAF9884530.1"/>
    </source>
</evidence>
<dbReference type="SUPFAM" id="SSF63829">
    <property type="entry name" value="Calcium-dependent phosphotriesterase"/>
    <property type="match status" value="1"/>
</dbReference>
<protein>
    <submittedName>
        <fullName evidence="2">Uncharacterized protein</fullName>
    </submittedName>
</protein>
<feature type="chain" id="PRO_5042075231" evidence="1">
    <location>
        <begin position="23"/>
        <end position="317"/>
    </location>
</feature>
<name>A0AAD4GPK0_ASPNN</name>
<keyword evidence="1" id="KW-0732">Signal</keyword>
<sequence length="317" mass="33625">MAHRILRPYFLLLTLFVQHVLSVSYEKIYQFDSGEFIENIAARSNGHLLLSVLTEPNLYTLDPSVPNAKAQIIHHFDGSTGVTGIAEIAHDIFAVSAGQLDLRTFQGVKGTFAVYTVDLTASAPVINKLADIPDTTNLNGIALSPFSPNVLLLSDSASGAIWSLDIKTGSSRIVLQDPLFEARPSNPLGINGLKTRGKYVYFTNSAQGIFGRVPFSVLSTASGPAQIITKVPGAGFDDFTFDLIGNALIANHPGSLYQISASGVNTVLINSTSIVEPTSAIFGRGSNESAKTLYVTTGGQFTVPGGTGGQLFAVTLF</sequence>
<proteinExistence type="predicted"/>
<organism evidence="2 3">
    <name type="scientific">Aspergillus nanangensis</name>
    <dbReference type="NCBI Taxonomy" id="2582783"/>
    <lineage>
        <taxon>Eukaryota</taxon>
        <taxon>Fungi</taxon>
        <taxon>Dikarya</taxon>
        <taxon>Ascomycota</taxon>
        <taxon>Pezizomycotina</taxon>
        <taxon>Eurotiomycetes</taxon>
        <taxon>Eurotiomycetidae</taxon>
        <taxon>Eurotiales</taxon>
        <taxon>Aspergillaceae</taxon>
        <taxon>Aspergillus</taxon>
        <taxon>Aspergillus subgen. Circumdati</taxon>
    </lineage>
</organism>
<dbReference type="InterPro" id="IPR052998">
    <property type="entry name" value="Hetero-Diels-Alderase-like"/>
</dbReference>
<dbReference type="Gene3D" id="2.120.10.30">
    <property type="entry name" value="TolB, C-terminal domain"/>
    <property type="match status" value="1"/>
</dbReference>